<organism evidence="1 2">
    <name type="scientific">Rhodopirellula europaea SH398</name>
    <dbReference type="NCBI Taxonomy" id="1263868"/>
    <lineage>
        <taxon>Bacteria</taxon>
        <taxon>Pseudomonadati</taxon>
        <taxon>Planctomycetota</taxon>
        <taxon>Planctomycetia</taxon>
        <taxon>Pirellulales</taxon>
        <taxon>Pirellulaceae</taxon>
        <taxon>Rhodopirellula</taxon>
    </lineage>
</organism>
<protein>
    <submittedName>
        <fullName evidence="1">Uncharacterized protein</fullName>
    </submittedName>
</protein>
<dbReference type="Proteomes" id="UP000011996">
    <property type="component" value="Unassembled WGS sequence"/>
</dbReference>
<reference evidence="1 2" key="1">
    <citation type="journal article" date="2013" name="Mar. Genomics">
        <title>Expression of sulfatases in Rhodopirellula baltica and the diversity of sulfatases in the genus Rhodopirellula.</title>
        <authorList>
            <person name="Wegner C.E."/>
            <person name="Richter-Heitmann T."/>
            <person name="Klindworth A."/>
            <person name="Klockow C."/>
            <person name="Richter M."/>
            <person name="Achstetter T."/>
            <person name="Glockner F.O."/>
            <person name="Harder J."/>
        </authorList>
    </citation>
    <scope>NUCLEOTIDE SEQUENCE [LARGE SCALE GENOMIC DNA]</scope>
    <source>
        <strain evidence="1 2">SH398</strain>
    </source>
</reference>
<name>M5S1Z5_9BACT</name>
<accession>M5S1Z5</accession>
<proteinExistence type="predicted"/>
<dbReference type="EMBL" id="ANOF01000123">
    <property type="protein sequence ID" value="EMI25638.1"/>
    <property type="molecule type" value="Genomic_DNA"/>
</dbReference>
<evidence type="ECO:0000313" key="1">
    <source>
        <dbReference type="EMBL" id="EMI25638.1"/>
    </source>
</evidence>
<dbReference type="STRING" id="1263868.RESH_03851"/>
<evidence type="ECO:0000313" key="2">
    <source>
        <dbReference type="Proteomes" id="UP000011996"/>
    </source>
</evidence>
<gene>
    <name evidence="1" type="ORF">RESH_03851</name>
</gene>
<dbReference type="PATRIC" id="fig|1263868.3.peg.4151"/>
<dbReference type="Gene3D" id="3.40.50.180">
    <property type="entry name" value="Methylesterase CheB, C-terminal domain"/>
    <property type="match status" value="1"/>
</dbReference>
<dbReference type="InterPro" id="IPR035909">
    <property type="entry name" value="CheB_C"/>
</dbReference>
<comment type="caution">
    <text evidence="1">The sequence shown here is derived from an EMBL/GenBank/DDBJ whole genome shotgun (WGS) entry which is preliminary data.</text>
</comment>
<dbReference type="AlphaFoldDB" id="M5S1Z5"/>
<sequence>MELPPASGSIEEFFDHTPPATAMSFVVIQLLSPDFKCLMDELLARHTK</sequence>